<evidence type="ECO:0000256" key="1">
    <source>
        <dbReference type="SAM" id="Coils"/>
    </source>
</evidence>
<gene>
    <name evidence="4" type="ORF">DXA39_04250</name>
</gene>
<proteinExistence type="predicted"/>
<dbReference type="Pfam" id="PF07373">
    <property type="entry name" value="CAMP_factor"/>
    <property type="match status" value="1"/>
</dbReference>
<name>A0A3E2TI99_9FIRM</name>
<dbReference type="RefSeq" id="WP_117521314.1">
    <property type="nucleotide sequence ID" value="NZ_QVEU01000003.1"/>
</dbReference>
<organism evidence="4 5">
    <name type="scientific">Anaerococcus nagyae</name>
    <dbReference type="NCBI Taxonomy" id="1755241"/>
    <lineage>
        <taxon>Bacteria</taxon>
        <taxon>Bacillati</taxon>
        <taxon>Bacillota</taxon>
        <taxon>Tissierellia</taxon>
        <taxon>Tissierellales</taxon>
        <taxon>Peptoniphilaceae</taxon>
        <taxon>Anaerococcus</taxon>
    </lineage>
</organism>
<dbReference type="OrthoDB" id="3711824at2"/>
<evidence type="ECO:0000256" key="2">
    <source>
        <dbReference type="SAM" id="MobiDB-lite"/>
    </source>
</evidence>
<feature type="chain" id="PRO_5039103753" description="cAMP factor" evidence="3">
    <location>
        <begin position="24"/>
        <end position="337"/>
    </location>
</feature>
<dbReference type="Proteomes" id="UP000261011">
    <property type="component" value="Unassembled WGS sequence"/>
</dbReference>
<feature type="compositionally biased region" description="Acidic residues" evidence="2">
    <location>
        <begin position="301"/>
        <end position="314"/>
    </location>
</feature>
<dbReference type="AlphaFoldDB" id="A0A3E2TI99"/>
<reference evidence="4 5" key="1">
    <citation type="submission" date="2018-08" db="EMBL/GenBank/DDBJ databases">
        <title>A genome reference for cultivated species of the human gut microbiota.</title>
        <authorList>
            <person name="Zou Y."/>
            <person name="Xue W."/>
            <person name="Luo G."/>
        </authorList>
    </citation>
    <scope>NUCLEOTIDE SEQUENCE [LARGE SCALE GENOMIC DNA]</scope>
    <source>
        <strain evidence="4 5">OF01-3</strain>
    </source>
</reference>
<feature type="coiled-coil region" evidence="1">
    <location>
        <begin position="148"/>
        <end position="219"/>
    </location>
</feature>
<keyword evidence="5" id="KW-1185">Reference proteome</keyword>
<protein>
    <recommendedName>
        <fullName evidence="6">cAMP factor</fullName>
    </recommendedName>
</protein>
<sequence>MKNTKTKLLGLTLSASFVLSSLAPAVASASAEDVATSNYAVTQIDPSAINPEKIKDVIDRAESLKKIVNNLPVPGKGGYLKALDKIIGTLKNLDPSKAGPRVELASDTIEAIRFSIKDIQNKTKKAHVDIGVEITKAALVMVDPYASNEKIAKASEKLQKAIETAKESADITAQDVATIYVKKPLANLIEEARKLRRNKDLTEDQKAELNKAIKEAVHTKNQARVTVGEITAAQAKLQNFLDNFTIGKVENPTEEETIDPEFNDKDVTKEEDSDLVDLENLDTTDVEEPEETGEAEKTPEESEEEAEETSEATEEETKNTEEIPEAPEENETIEVNE</sequence>
<evidence type="ECO:0000256" key="3">
    <source>
        <dbReference type="SAM" id="SignalP"/>
    </source>
</evidence>
<keyword evidence="1" id="KW-0175">Coiled coil</keyword>
<evidence type="ECO:0008006" key="6">
    <source>
        <dbReference type="Google" id="ProtNLM"/>
    </source>
</evidence>
<feature type="compositionally biased region" description="Acidic residues" evidence="2">
    <location>
        <begin position="271"/>
        <end position="293"/>
    </location>
</feature>
<evidence type="ECO:0000313" key="4">
    <source>
        <dbReference type="EMBL" id="RGB76387.1"/>
    </source>
</evidence>
<keyword evidence="3" id="KW-0732">Signal</keyword>
<feature type="compositionally biased region" description="Acidic residues" evidence="2">
    <location>
        <begin position="322"/>
        <end position="337"/>
    </location>
</feature>
<feature type="compositionally biased region" description="Acidic residues" evidence="2">
    <location>
        <begin position="252"/>
        <end position="261"/>
    </location>
</feature>
<dbReference type="InterPro" id="IPR010860">
    <property type="entry name" value="CAMP_factor"/>
</dbReference>
<feature type="region of interest" description="Disordered" evidence="2">
    <location>
        <begin position="251"/>
        <end position="337"/>
    </location>
</feature>
<accession>A0A3E2TI99</accession>
<evidence type="ECO:0000313" key="5">
    <source>
        <dbReference type="Proteomes" id="UP000261011"/>
    </source>
</evidence>
<feature type="signal peptide" evidence="3">
    <location>
        <begin position="1"/>
        <end position="23"/>
    </location>
</feature>
<comment type="caution">
    <text evidence="4">The sequence shown here is derived from an EMBL/GenBank/DDBJ whole genome shotgun (WGS) entry which is preliminary data.</text>
</comment>
<dbReference type="EMBL" id="QVEU01000003">
    <property type="protein sequence ID" value="RGB76387.1"/>
    <property type="molecule type" value="Genomic_DNA"/>
</dbReference>